<protein>
    <submittedName>
        <fullName evidence="1">GpE protein</fullName>
    </submittedName>
</protein>
<organism evidence="1 2">
    <name type="scientific">Rubrivivax gelatinosus</name>
    <name type="common">Rhodocyclus gelatinosus</name>
    <name type="synonym">Rhodopseudomonas gelatinosa</name>
    <dbReference type="NCBI Taxonomy" id="28068"/>
    <lineage>
        <taxon>Bacteria</taxon>
        <taxon>Pseudomonadati</taxon>
        <taxon>Pseudomonadota</taxon>
        <taxon>Betaproteobacteria</taxon>
        <taxon>Burkholderiales</taxon>
        <taxon>Sphaerotilaceae</taxon>
        <taxon>Rubrivivax</taxon>
    </lineage>
</organism>
<dbReference type="RefSeq" id="WP_200222280.1">
    <property type="nucleotide sequence ID" value="NZ_NRRI01000002.1"/>
</dbReference>
<gene>
    <name evidence="1" type="ORF">EV684_101579</name>
</gene>
<dbReference type="Proteomes" id="UP000295106">
    <property type="component" value="Unassembled WGS sequence"/>
</dbReference>
<comment type="caution">
    <text evidence="1">The sequence shown here is derived from an EMBL/GenBank/DDBJ whole genome shotgun (WGS) entry which is preliminary data.</text>
</comment>
<evidence type="ECO:0000313" key="1">
    <source>
        <dbReference type="EMBL" id="TCP05705.1"/>
    </source>
</evidence>
<dbReference type="InterPro" id="IPR009493">
    <property type="entry name" value="P2_GpE"/>
</dbReference>
<dbReference type="AlphaFoldDB" id="A0A4R2MK21"/>
<sequence length="39" mass="4628">MADLAVVFHWPPSEMSAMHIDELMDWHEMARERAEQQSD</sequence>
<dbReference type="EMBL" id="SLXD01000001">
    <property type="protein sequence ID" value="TCP05705.1"/>
    <property type="molecule type" value="Genomic_DNA"/>
</dbReference>
<reference evidence="1 2" key="1">
    <citation type="submission" date="2019-03" db="EMBL/GenBank/DDBJ databases">
        <title>Genomic Encyclopedia of Type Strains, Phase IV (KMG-IV): sequencing the most valuable type-strain genomes for metagenomic binning, comparative biology and taxonomic classification.</title>
        <authorList>
            <person name="Goeker M."/>
        </authorList>
    </citation>
    <scope>NUCLEOTIDE SEQUENCE [LARGE SCALE GENOMIC DNA]</scope>
    <source>
        <strain evidence="1 2">DSM 1709</strain>
    </source>
</reference>
<proteinExistence type="predicted"/>
<dbReference type="Pfam" id="PF06528">
    <property type="entry name" value="Phage_P2_GpE"/>
    <property type="match status" value="1"/>
</dbReference>
<evidence type="ECO:0000313" key="2">
    <source>
        <dbReference type="Proteomes" id="UP000295106"/>
    </source>
</evidence>
<accession>A0A4R2MK21</accession>
<name>A0A4R2MK21_RUBGE</name>